<sequence length="220" mass="23623">MATSIMASGDVGGEAGKGMAPEEARALYDDWGDGYTTSVESWGYTMPHEIAAALASLADDAPSFSGKILDAGAGDGLSGRELRAAGFKNADITGADLSPKLLEIAASRSVYDQLKQLDLSQRLPFECESFDMVSCVGTLTYLAPSSGVLAEFVRVTKPGGHICYNIRTDHKLAWLETEKAMVANGSWQLLTETEPRPYLPNNPDYADKVLTVISCYRKTV</sequence>
<dbReference type="eggNOG" id="KOG1541">
    <property type="taxonomic scope" value="Eukaryota"/>
</dbReference>
<evidence type="ECO:0000313" key="2">
    <source>
        <dbReference type="EnsemblProtists" id="EOD09405"/>
    </source>
</evidence>
<reference evidence="2" key="2">
    <citation type="submission" date="2024-10" db="UniProtKB">
        <authorList>
            <consortium name="EnsemblProtists"/>
        </authorList>
    </citation>
    <scope>IDENTIFICATION</scope>
</reference>
<evidence type="ECO:0000259" key="1">
    <source>
        <dbReference type="Pfam" id="PF08241"/>
    </source>
</evidence>
<dbReference type="KEGG" id="ehx:EMIHUDRAFT_447155"/>
<dbReference type="EnsemblProtists" id="EOD20212">
    <property type="protein sequence ID" value="EOD20212"/>
    <property type="gene ID" value="EMIHUDRAFT_444744"/>
</dbReference>
<dbReference type="HOGENOM" id="CLU_090201_3_0_1"/>
<dbReference type="GeneID" id="17265756"/>
<dbReference type="EnsemblProtists" id="EOD09405">
    <property type="protein sequence ID" value="EOD09405"/>
    <property type="gene ID" value="EMIHUDRAFT_432820"/>
</dbReference>
<keyword evidence="3" id="KW-1185">Reference proteome</keyword>
<organism evidence="2 3">
    <name type="scientific">Emiliania huxleyi (strain CCMP1516)</name>
    <dbReference type="NCBI Taxonomy" id="280463"/>
    <lineage>
        <taxon>Eukaryota</taxon>
        <taxon>Haptista</taxon>
        <taxon>Haptophyta</taxon>
        <taxon>Prymnesiophyceae</taxon>
        <taxon>Isochrysidales</taxon>
        <taxon>Noelaerhabdaceae</taxon>
        <taxon>Emiliania</taxon>
    </lineage>
</organism>
<dbReference type="OMA" id="DCMALYE"/>
<dbReference type="GeneID" id="17274828"/>
<dbReference type="KEGG" id="ehx:EMIHUDRAFT_444744"/>
<dbReference type="STRING" id="2903.R1CCU0"/>
<dbReference type="RefSeq" id="XP_005781980.1">
    <property type="nucleotide sequence ID" value="XM_005781923.1"/>
</dbReference>
<accession>A0A0D3IDS0</accession>
<dbReference type="Gene3D" id="3.40.50.150">
    <property type="entry name" value="Vaccinia Virus protein VP39"/>
    <property type="match status" value="1"/>
</dbReference>
<name>A0A0D3IDS0_EMIH1</name>
<protein>
    <recommendedName>
        <fullName evidence="1">Methyltransferase type 11 domain-containing protein</fullName>
    </recommendedName>
</protein>
<dbReference type="RefSeq" id="XP_005772641.1">
    <property type="nucleotide sequence ID" value="XM_005772584.1"/>
</dbReference>
<dbReference type="PaxDb" id="2903-EOD09405"/>
<dbReference type="PANTHER" id="PTHR43591">
    <property type="entry name" value="METHYLTRANSFERASE"/>
    <property type="match status" value="1"/>
</dbReference>
<dbReference type="InterPro" id="IPR029063">
    <property type="entry name" value="SAM-dependent_MTases_sf"/>
</dbReference>
<evidence type="ECO:0000313" key="3">
    <source>
        <dbReference type="Proteomes" id="UP000013827"/>
    </source>
</evidence>
<dbReference type="SUPFAM" id="SSF53335">
    <property type="entry name" value="S-adenosyl-L-methionine-dependent methyltransferases"/>
    <property type="match status" value="1"/>
</dbReference>
<feature type="domain" description="Methyltransferase type 11" evidence="1">
    <location>
        <begin position="69"/>
        <end position="163"/>
    </location>
</feature>
<dbReference type="InterPro" id="IPR013216">
    <property type="entry name" value="Methyltransf_11"/>
</dbReference>
<dbReference type="PANTHER" id="PTHR43591:SF110">
    <property type="entry name" value="RHODANESE DOMAIN-CONTAINING PROTEIN"/>
    <property type="match status" value="1"/>
</dbReference>
<dbReference type="Pfam" id="PF08241">
    <property type="entry name" value="Methyltransf_11"/>
    <property type="match status" value="1"/>
</dbReference>
<dbReference type="EnsemblProtists" id="EOD29551">
    <property type="protein sequence ID" value="EOD29551"/>
    <property type="gene ID" value="EMIHUDRAFT_447155"/>
</dbReference>
<dbReference type="GeneID" id="17255589"/>
<dbReference type="CDD" id="cd02440">
    <property type="entry name" value="AdoMet_MTases"/>
    <property type="match status" value="1"/>
</dbReference>
<dbReference type="GO" id="GO:0008757">
    <property type="term" value="F:S-adenosylmethionine-dependent methyltransferase activity"/>
    <property type="evidence" value="ECO:0007669"/>
    <property type="project" value="InterPro"/>
</dbReference>
<dbReference type="RefSeq" id="XP_005761834.1">
    <property type="nucleotide sequence ID" value="XM_005761777.1"/>
</dbReference>
<proteinExistence type="predicted"/>
<dbReference type="KEGG" id="ehx:EMIHUDRAFT_432820"/>
<dbReference type="Proteomes" id="UP000013827">
    <property type="component" value="Unassembled WGS sequence"/>
</dbReference>
<reference evidence="3" key="1">
    <citation type="journal article" date="2013" name="Nature">
        <title>Pan genome of the phytoplankton Emiliania underpins its global distribution.</title>
        <authorList>
            <person name="Read B.A."/>
            <person name="Kegel J."/>
            <person name="Klute M.J."/>
            <person name="Kuo A."/>
            <person name="Lefebvre S.C."/>
            <person name="Maumus F."/>
            <person name="Mayer C."/>
            <person name="Miller J."/>
            <person name="Monier A."/>
            <person name="Salamov A."/>
            <person name="Young J."/>
            <person name="Aguilar M."/>
            <person name="Claverie J.M."/>
            <person name="Frickenhaus S."/>
            <person name="Gonzalez K."/>
            <person name="Herman E.K."/>
            <person name="Lin Y.C."/>
            <person name="Napier J."/>
            <person name="Ogata H."/>
            <person name="Sarno A.F."/>
            <person name="Shmutz J."/>
            <person name="Schroeder D."/>
            <person name="de Vargas C."/>
            <person name="Verret F."/>
            <person name="von Dassow P."/>
            <person name="Valentin K."/>
            <person name="Van de Peer Y."/>
            <person name="Wheeler G."/>
            <person name="Dacks J.B."/>
            <person name="Delwiche C.F."/>
            <person name="Dyhrman S.T."/>
            <person name="Glockner G."/>
            <person name="John U."/>
            <person name="Richards T."/>
            <person name="Worden A.Z."/>
            <person name="Zhang X."/>
            <person name="Grigoriev I.V."/>
            <person name="Allen A.E."/>
            <person name="Bidle K."/>
            <person name="Borodovsky M."/>
            <person name="Bowler C."/>
            <person name="Brownlee C."/>
            <person name="Cock J.M."/>
            <person name="Elias M."/>
            <person name="Gladyshev V.N."/>
            <person name="Groth M."/>
            <person name="Guda C."/>
            <person name="Hadaegh A."/>
            <person name="Iglesias-Rodriguez M.D."/>
            <person name="Jenkins J."/>
            <person name="Jones B.M."/>
            <person name="Lawson T."/>
            <person name="Leese F."/>
            <person name="Lindquist E."/>
            <person name="Lobanov A."/>
            <person name="Lomsadze A."/>
            <person name="Malik S.B."/>
            <person name="Marsh M.E."/>
            <person name="Mackinder L."/>
            <person name="Mock T."/>
            <person name="Mueller-Roeber B."/>
            <person name="Pagarete A."/>
            <person name="Parker M."/>
            <person name="Probert I."/>
            <person name="Quesneville H."/>
            <person name="Raines C."/>
            <person name="Rensing S.A."/>
            <person name="Riano-Pachon D.M."/>
            <person name="Richier S."/>
            <person name="Rokitta S."/>
            <person name="Shiraiwa Y."/>
            <person name="Soanes D.M."/>
            <person name="van der Giezen M."/>
            <person name="Wahlund T.M."/>
            <person name="Williams B."/>
            <person name="Wilson W."/>
            <person name="Wolfe G."/>
            <person name="Wurch L.L."/>
        </authorList>
    </citation>
    <scope>NUCLEOTIDE SEQUENCE</scope>
</reference>
<dbReference type="AlphaFoldDB" id="A0A0D3IDS0"/>